<feature type="domain" description="FAD dependent oxidoreductase" evidence="2">
    <location>
        <begin position="2"/>
        <end position="146"/>
    </location>
</feature>
<keyword evidence="5" id="KW-1185">Reference proteome</keyword>
<dbReference type="Pfam" id="PF01266">
    <property type="entry name" value="DAO"/>
    <property type="match status" value="1"/>
</dbReference>
<evidence type="ECO:0000256" key="1">
    <source>
        <dbReference type="ARBA" id="ARBA00023002"/>
    </source>
</evidence>
<dbReference type="InterPro" id="IPR006222">
    <property type="entry name" value="GCVT_N"/>
</dbReference>
<sequence length="329" mass="36026">MVNAAGYYAARVAEWFAPHGRPPLPLLMAVMSHQYPLVEPIAEIAARTAEHGQKLPMIRDPDVSYHLRQEKTGLNLGPYERTCPSEWTAGDMPDDFSFHLWRDDLDRLEDYIADAMERMPPLATAGVINGPIPQTPDGLPLIGPMPGGGAGGLRRQRLHLRHRADRRRGQGVGRLDDKWRDRVGLPERGPLPRRRLWLLPHQRAREGRRGLRPRIRDAFPARVLARGGGAPVSPLHDRLLEQGAVMGSYGGGERATWFAKPGDDTGFDATQTGAQNGPWHTWGAEEVAAMQTACGVLDLSGFARFDLSGPDAATWLGGGSPGACRAWAA</sequence>
<dbReference type="InterPro" id="IPR036188">
    <property type="entry name" value="FAD/NAD-bd_sf"/>
</dbReference>
<dbReference type="EMBL" id="CXPG01000011">
    <property type="protein sequence ID" value="CTQ31756.1"/>
    <property type="molecule type" value="Genomic_DNA"/>
</dbReference>
<name>A0A0M6XKT1_9RHOB</name>
<dbReference type="Gene3D" id="3.50.50.60">
    <property type="entry name" value="FAD/NAD(P)-binding domain"/>
    <property type="match status" value="1"/>
</dbReference>
<feature type="domain" description="GCVT N-terminal" evidence="3">
    <location>
        <begin position="235"/>
        <end position="316"/>
    </location>
</feature>
<keyword evidence="1" id="KW-0560">Oxidoreductase</keyword>
<evidence type="ECO:0000259" key="3">
    <source>
        <dbReference type="Pfam" id="PF01571"/>
    </source>
</evidence>
<gene>
    <name evidence="4" type="ORF">JAN5088_00515</name>
</gene>
<keyword evidence="4" id="KW-0808">Transferase</keyword>
<dbReference type="InterPro" id="IPR006076">
    <property type="entry name" value="FAD-dep_OxRdtase"/>
</dbReference>
<dbReference type="GO" id="GO:0016491">
    <property type="term" value="F:oxidoreductase activity"/>
    <property type="evidence" value="ECO:0007669"/>
    <property type="project" value="UniProtKB-KW"/>
</dbReference>
<keyword evidence="4" id="KW-0489">Methyltransferase</keyword>
<evidence type="ECO:0000259" key="2">
    <source>
        <dbReference type="Pfam" id="PF01266"/>
    </source>
</evidence>
<dbReference type="STRING" id="282197.SAMN04488517_106110"/>
<dbReference type="GO" id="GO:0032259">
    <property type="term" value="P:methylation"/>
    <property type="evidence" value="ECO:0007669"/>
    <property type="project" value="UniProtKB-KW"/>
</dbReference>
<protein>
    <submittedName>
        <fullName evidence="4">Glycine cleavage system T protein (Aminomethyltransferase)</fullName>
    </submittedName>
</protein>
<proteinExistence type="predicted"/>
<evidence type="ECO:0000313" key="5">
    <source>
        <dbReference type="Proteomes" id="UP000048908"/>
    </source>
</evidence>
<dbReference type="AlphaFoldDB" id="A0A0M6XKT1"/>
<dbReference type="SUPFAM" id="SSF54373">
    <property type="entry name" value="FAD-linked reductases, C-terminal domain"/>
    <property type="match status" value="1"/>
</dbReference>
<dbReference type="SUPFAM" id="SSF103025">
    <property type="entry name" value="Folate-binding domain"/>
    <property type="match status" value="1"/>
</dbReference>
<evidence type="ECO:0000313" key="4">
    <source>
        <dbReference type="EMBL" id="CTQ31756.1"/>
    </source>
</evidence>
<dbReference type="Pfam" id="PF01571">
    <property type="entry name" value="GCV_T"/>
    <property type="match status" value="1"/>
</dbReference>
<dbReference type="GO" id="GO:0008168">
    <property type="term" value="F:methyltransferase activity"/>
    <property type="evidence" value="ECO:0007669"/>
    <property type="project" value="UniProtKB-KW"/>
</dbReference>
<reference evidence="4 5" key="1">
    <citation type="submission" date="2015-07" db="EMBL/GenBank/DDBJ databases">
        <authorList>
            <person name="Noorani M."/>
        </authorList>
    </citation>
    <scope>NUCLEOTIDE SEQUENCE [LARGE SCALE GENOMIC DNA]</scope>
    <source>
        <strain evidence="4 5">CECT 5088</strain>
    </source>
</reference>
<organism evidence="4 5">
    <name type="scientific">Jannaschia rubra</name>
    <dbReference type="NCBI Taxonomy" id="282197"/>
    <lineage>
        <taxon>Bacteria</taxon>
        <taxon>Pseudomonadati</taxon>
        <taxon>Pseudomonadota</taxon>
        <taxon>Alphaproteobacteria</taxon>
        <taxon>Rhodobacterales</taxon>
        <taxon>Roseobacteraceae</taxon>
        <taxon>Jannaschia</taxon>
    </lineage>
</organism>
<dbReference type="Gene3D" id="3.30.1360.120">
    <property type="entry name" value="Probable tRNA modification gtpase trme, domain 1"/>
    <property type="match status" value="1"/>
</dbReference>
<dbReference type="Proteomes" id="UP000048908">
    <property type="component" value="Unassembled WGS sequence"/>
</dbReference>
<accession>A0A0M6XKT1</accession>
<dbReference type="Gene3D" id="3.30.9.10">
    <property type="entry name" value="D-Amino Acid Oxidase, subunit A, domain 2"/>
    <property type="match status" value="1"/>
</dbReference>
<dbReference type="InterPro" id="IPR027266">
    <property type="entry name" value="TrmE/GcvT-like"/>
</dbReference>